<comment type="similarity">
    <text evidence="2">Belongs to the ACC deaminase/D-cysteine desulfhydrase family.</text>
</comment>
<dbReference type="InterPro" id="IPR001926">
    <property type="entry name" value="TrpB-like_PALP"/>
</dbReference>
<gene>
    <name evidence="5" type="ORF">OIN60_06235</name>
</gene>
<evidence type="ECO:0000256" key="2">
    <source>
        <dbReference type="ARBA" id="ARBA00008639"/>
    </source>
</evidence>
<organism evidence="5 6">
    <name type="scientific">Paenibacillus zeirhizosphaerae</name>
    <dbReference type="NCBI Taxonomy" id="2987519"/>
    <lineage>
        <taxon>Bacteria</taxon>
        <taxon>Bacillati</taxon>
        <taxon>Bacillota</taxon>
        <taxon>Bacilli</taxon>
        <taxon>Bacillales</taxon>
        <taxon>Paenibacillaceae</taxon>
        <taxon>Paenibacillus</taxon>
    </lineage>
</organism>
<dbReference type="SUPFAM" id="SSF53686">
    <property type="entry name" value="Tryptophan synthase beta subunit-like PLP-dependent enzymes"/>
    <property type="match status" value="1"/>
</dbReference>
<name>A0ABT9FNR2_9BACL</name>
<dbReference type="Gene3D" id="3.40.50.1100">
    <property type="match status" value="2"/>
</dbReference>
<dbReference type="PANTHER" id="PTHR43780">
    <property type="entry name" value="1-AMINOCYCLOPROPANE-1-CARBOXYLATE DEAMINASE-RELATED"/>
    <property type="match status" value="1"/>
</dbReference>
<evidence type="ECO:0000256" key="3">
    <source>
        <dbReference type="ARBA" id="ARBA00022898"/>
    </source>
</evidence>
<dbReference type="PANTHER" id="PTHR43780:SF2">
    <property type="entry name" value="1-AMINOCYCLOPROPANE-1-CARBOXYLATE DEAMINASE-RELATED"/>
    <property type="match status" value="1"/>
</dbReference>
<protein>
    <submittedName>
        <fullName evidence="5">D-cysteine desulfhydrase family protein</fullName>
    </submittedName>
</protein>
<feature type="domain" description="Tryptophan synthase beta chain-like PALP" evidence="4">
    <location>
        <begin position="11"/>
        <end position="321"/>
    </location>
</feature>
<accession>A0ABT9FNR2</accession>
<reference evidence="5 6" key="1">
    <citation type="submission" date="2022-10" db="EMBL/GenBank/DDBJ databases">
        <title>Paenibacillus description and whole genome data of maize root bacterial community.</title>
        <authorList>
            <person name="Marton D."/>
            <person name="Farkas M."/>
            <person name="Cserhati M."/>
        </authorList>
    </citation>
    <scope>NUCLEOTIDE SEQUENCE [LARGE SCALE GENOMIC DNA]</scope>
    <source>
        <strain evidence="5 6">P96</strain>
    </source>
</reference>
<dbReference type="EMBL" id="JAPCKK010000011">
    <property type="protein sequence ID" value="MDP4096366.1"/>
    <property type="molecule type" value="Genomic_DNA"/>
</dbReference>
<dbReference type="Pfam" id="PF00291">
    <property type="entry name" value="PALP"/>
    <property type="match status" value="1"/>
</dbReference>
<dbReference type="InterPro" id="IPR036052">
    <property type="entry name" value="TrpB-like_PALP_sf"/>
</dbReference>
<evidence type="ECO:0000313" key="5">
    <source>
        <dbReference type="EMBL" id="MDP4096366.1"/>
    </source>
</evidence>
<comment type="caution">
    <text evidence="5">The sequence shown here is derived from an EMBL/GenBank/DDBJ whole genome shotgun (WGS) entry which is preliminary data.</text>
</comment>
<dbReference type="InterPro" id="IPR027278">
    <property type="entry name" value="ACCD_DCysDesulf"/>
</dbReference>
<evidence type="ECO:0000313" key="6">
    <source>
        <dbReference type="Proteomes" id="UP001241848"/>
    </source>
</evidence>
<dbReference type="Proteomes" id="UP001241848">
    <property type="component" value="Unassembled WGS sequence"/>
</dbReference>
<sequence>MNEIRSLPRVMLGTWPTPLQPAEQLSLQLGCPLYIKREDMTGLGGGGNKARKLEFQLGKAKADGATHVITTGAVQSNHTHLTAAAARKLGLKPHLVLSGVPGKEKHGNLYLDHLMESELTFVTPPADRPPLEVVNEVMDEVASKIANEGGRPCIIPEGGTDALGTVGYILAVEELVQQLDSFGLNQQRILIVVATGTCGTHAGLVAGAHVVPNSFDILGVSVSGTTHIKIGKTARVATQALHLAGYEHVVQPEDIRIDDRFMGAGYGEVTEQGCQAIYTAAKTEGLFLDPVYTGKAMAALLQMGHSGQLDKYAAVVFVHTGGLPLLFHYDSAITSFNNVKVR</sequence>
<keyword evidence="3" id="KW-0663">Pyridoxal phosphate</keyword>
<evidence type="ECO:0000259" key="4">
    <source>
        <dbReference type="Pfam" id="PF00291"/>
    </source>
</evidence>
<comment type="cofactor">
    <cofactor evidence="1">
        <name>pyridoxal 5'-phosphate</name>
        <dbReference type="ChEBI" id="CHEBI:597326"/>
    </cofactor>
</comment>
<dbReference type="RefSeq" id="WP_305753980.1">
    <property type="nucleotide sequence ID" value="NZ_JAPCKK010000011.1"/>
</dbReference>
<evidence type="ECO:0000256" key="1">
    <source>
        <dbReference type="ARBA" id="ARBA00001933"/>
    </source>
</evidence>
<keyword evidence="6" id="KW-1185">Reference proteome</keyword>
<proteinExistence type="inferred from homology"/>
<dbReference type="PIRSF" id="PIRSF006278">
    <property type="entry name" value="ACCD_DCysDesulf"/>
    <property type="match status" value="1"/>
</dbReference>